<dbReference type="InterPro" id="IPR002347">
    <property type="entry name" value="SDR_fam"/>
</dbReference>
<proteinExistence type="inferred from homology"/>
<dbReference type="GO" id="GO:0016491">
    <property type="term" value="F:oxidoreductase activity"/>
    <property type="evidence" value="ECO:0007669"/>
    <property type="project" value="UniProtKB-KW"/>
</dbReference>
<dbReference type="PANTHER" id="PTHR42898:SF6">
    <property type="entry name" value="NADP-DEPENDENT MANNITOL DEHYDROGENASE"/>
    <property type="match status" value="1"/>
</dbReference>
<dbReference type="EMBL" id="JACXWD010000051">
    <property type="protein sequence ID" value="MBD3868975.1"/>
    <property type="molecule type" value="Genomic_DNA"/>
</dbReference>
<dbReference type="PROSITE" id="PS00061">
    <property type="entry name" value="ADH_SHORT"/>
    <property type="match status" value="1"/>
</dbReference>
<comment type="similarity">
    <text evidence="1">Belongs to the short-chain dehydrogenases/reductases (SDR) family.</text>
</comment>
<dbReference type="NCBIfam" id="NF005559">
    <property type="entry name" value="PRK07231.1"/>
    <property type="match status" value="1"/>
</dbReference>
<dbReference type="InterPro" id="IPR036291">
    <property type="entry name" value="NAD(P)-bd_dom_sf"/>
</dbReference>
<dbReference type="PRINTS" id="PR00081">
    <property type="entry name" value="GDHRDH"/>
</dbReference>
<dbReference type="NCBIfam" id="NF006693">
    <property type="entry name" value="PRK09242.1"/>
    <property type="match status" value="1"/>
</dbReference>
<keyword evidence="2" id="KW-0560">Oxidoreductase</keyword>
<evidence type="ECO:0000256" key="1">
    <source>
        <dbReference type="ARBA" id="ARBA00006484"/>
    </source>
</evidence>
<dbReference type="PANTHER" id="PTHR42898">
    <property type="entry name" value="TROPINONE REDUCTASE"/>
    <property type="match status" value="1"/>
</dbReference>
<dbReference type="Proteomes" id="UP000648239">
    <property type="component" value="Unassembled WGS sequence"/>
</dbReference>
<evidence type="ECO:0000313" key="3">
    <source>
        <dbReference type="EMBL" id="MBD3868975.1"/>
    </source>
</evidence>
<accession>A0A8J6Y7Y3</accession>
<dbReference type="FunFam" id="3.40.50.720:FF:000084">
    <property type="entry name" value="Short-chain dehydrogenase reductase"/>
    <property type="match status" value="1"/>
</dbReference>
<evidence type="ECO:0000313" key="4">
    <source>
        <dbReference type="Proteomes" id="UP000648239"/>
    </source>
</evidence>
<dbReference type="PRINTS" id="PR00080">
    <property type="entry name" value="SDRFAMILY"/>
</dbReference>
<name>A0A8J6Y7Y3_9BACT</name>
<dbReference type="Gene3D" id="3.40.50.720">
    <property type="entry name" value="NAD(P)-binding Rossmann-like Domain"/>
    <property type="match status" value="1"/>
</dbReference>
<gene>
    <name evidence="3" type="ORF">IFK94_12685</name>
</gene>
<dbReference type="AlphaFoldDB" id="A0A8J6Y7Y3"/>
<protein>
    <submittedName>
        <fullName evidence="3">SDR family oxidoreductase</fullName>
    </submittedName>
</protein>
<organism evidence="3 4">
    <name type="scientific">Candidatus Polarisedimenticola svalbardensis</name>
    <dbReference type="NCBI Taxonomy" id="2886004"/>
    <lineage>
        <taxon>Bacteria</taxon>
        <taxon>Pseudomonadati</taxon>
        <taxon>Acidobacteriota</taxon>
        <taxon>Candidatus Polarisedimenticolia</taxon>
        <taxon>Candidatus Polarisedimenticolales</taxon>
        <taxon>Candidatus Polarisedimenticolaceae</taxon>
        <taxon>Candidatus Polarisedimenticola</taxon>
    </lineage>
</organism>
<dbReference type="Pfam" id="PF13561">
    <property type="entry name" value="adh_short_C2"/>
    <property type="match status" value="1"/>
</dbReference>
<comment type="caution">
    <text evidence="3">The sequence shown here is derived from an EMBL/GenBank/DDBJ whole genome shotgun (WGS) entry which is preliminary data.</text>
</comment>
<dbReference type="InterPro" id="IPR045000">
    <property type="entry name" value="TR"/>
</dbReference>
<reference evidence="3 4" key="1">
    <citation type="submission" date="2020-08" db="EMBL/GenBank/DDBJ databases">
        <title>Acidobacteriota in marine sediments use diverse sulfur dissimilation pathways.</title>
        <authorList>
            <person name="Wasmund K."/>
        </authorList>
    </citation>
    <scope>NUCLEOTIDE SEQUENCE [LARGE SCALE GENOMIC DNA]</scope>
    <source>
        <strain evidence="3">MAG AM4</strain>
    </source>
</reference>
<dbReference type="SUPFAM" id="SSF51735">
    <property type="entry name" value="NAD(P)-binding Rossmann-fold domains"/>
    <property type="match status" value="1"/>
</dbReference>
<dbReference type="InterPro" id="IPR020904">
    <property type="entry name" value="Sc_DH/Rdtase_CS"/>
</dbReference>
<sequence>MSNLWSLEGRTALVTGGSRGIGAATAATLLEQGAKVLIVARGEESLEKAVSAWRDDGLDVHGLAADVTSSTDRDRIFHRVRELWNRLDILVNNVGINIRRKMVEYSREEYEAIMGTNTDSAFRMCSGAWNLLKKSDAGAVVNILSVAGLTHLRTGAPYAMSKAALVQMTRNLAVEWAEDNIRVNAVAPWYTRTEMVETLLQNDAYRKEVLDRTPMNRIAEPEEIGSVVAFLSMPAASYITGQCIAVDGGFTVHGF</sequence>
<evidence type="ECO:0000256" key="2">
    <source>
        <dbReference type="ARBA" id="ARBA00023002"/>
    </source>
</evidence>